<protein>
    <recommendedName>
        <fullName evidence="1">Spen paralogue and orthologue SPOC C-terminal domain-containing protein</fullName>
    </recommendedName>
</protein>
<name>A0A9J5XC62_SOLCO</name>
<evidence type="ECO:0000313" key="3">
    <source>
        <dbReference type="Proteomes" id="UP000824120"/>
    </source>
</evidence>
<feature type="domain" description="Spen paralogue and orthologue SPOC C-terminal" evidence="1">
    <location>
        <begin position="120"/>
        <end position="237"/>
    </location>
</feature>
<dbReference type="AlphaFoldDB" id="A0A9J5XC62"/>
<organism evidence="2 3">
    <name type="scientific">Solanum commersonii</name>
    <name type="common">Commerson's wild potato</name>
    <name type="synonym">Commerson's nightshade</name>
    <dbReference type="NCBI Taxonomy" id="4109"/>
    <lineage>
        <taxon>Eukaryota</taxon>
        <taxon>Viridiplantae</taxon>
        <taxon>Streptophyta</taxon>
        <taxon>Embryophyta</taxon>
        <taxon>Tracheophyta</taxon>
        <taxon>Spermatophyta</taxon>
        <taxon>Magnoliopsida</taxon>
        <taxon>eudicotyledons</taxon>
        <taxon>Gunneridae</taxon>
        <taxon>Pentapetalae</taxon>
        <taxon>asterids</taxon>
        <taxon>lamiids</taxon>
        <taxon>Solanales</taxon>
        <taxon>Solanaceae</taxon>
        <taxon>Solanoideae</taxon>
        <taxon>Solaneae</taxon>
        <taxon>Solanum</taxon>
    </lineage>
</organism>
<dbReference type="OrthoDB" id="1302273at2759"/>
<dbReference type="Proteomes" id="UP000824120">
    <property type="component" value="Chromosome 9"/>
</dbReference>
<dbReference type="EMBL" id="JACXVP010000009">
    <property type="protein sequence ID" value="KAG5585191.1"/>
    <property type="molecule type" value="Genomic_DNA"/>
</dbReference>
<evidence type="ECO:0000313" key="2">
    <source>
        <dbReference type="EMBL" id="KAG5585191.1"/>
    </source>
</evidence>
<evidence type="ECO:0000259" key="1">
    <source>
        <dbReference type="Pfam" id="PF07744"/>
    </source>
</evidence>
<keyword evidence="3" id="KW-1185">Reference proteome</keyword>
<dbReference type="Pfam" id="PF07744">
    <property type="entry name" value="SPOC"/>
    <property type="match status" value="1"/>
</dbReference>
<dbReference type="InterPro" id="IPR012921">
    <property type="entry name" value="SPOC_C"/>
</dbReference>
<accession>A0A9J5XC62</accession>
<comment type="caution">
    <text evidence="2">The sequence shown here is derived from an EMBL/GenBank/DDBJ whole genome shotgun (WGS) entry which is preliminary data.</text>
</comment>
<proteinExistence type="predicted"/>
<sequence>MLGPQDGKHPHTFEANIFGCFPHYGSDIPTRPLSLQKRFNNVISRSVITGCRKLLRETVRLSIEWKMRVLILKKRTSDRDPMLDEQYGLGPFGRNVPSGFLTVSQEYNGDARISPRQHYSGHDYIWYDIITMNGTYVCRVVYVPIEKSIESEIPDVINCSTETGFDNLTKHYSKIVARLTILFFLPNNDKVFFSLIDFLTYLSSRDRVGGVKRGECTNMFLVTPSDFIRKVLKIDGTTCPYGVVLKFAPSGTSLPPESYLPRYVDAQEITSSQVSQARSLLTNDLITNLCNFQPSSSVLETVGESASMHTWDVIFVPQSRRYVDR</sequence>
<reference evidence="2 3" key="1">
    <citation type="submission" date="2020-09" db="EMBL/GenBank/DDBJ databases">
        <title>De no assembly of potato wild relative species, Solanum commersonii.</title>
        <authorList>
            <person name="Cho K."/>
        </authorList>
    </citation>
    <scope>NUCLEOTIDE SEQUENCE [LARGE SCALE GENOMIC DNA]</scope>
    <source>
        <strain evidence="2">LZ3.2</strain>
        <tissue evidence="2">Leaf</tissue>
    </source>
</reference>
<gene>
    <name evidence="2" type="ORF">H5410_045625</name>
</gene>